<dbReference type="InterPro" id="IPR050908">
    <property type="entry name" value="SmbC-like"/>
</dbReference>
<dbReference type="Pfam" id="PF12833">
    <property type="entry name" value="HTH_18"/>
    <property type="match status" value="1"/>
</dbReference>
<evidence type="ECO:0000256" key="3">
    <source>
        <dbReference type="ARBA" id="ARBA00023163"/>
    </source>
</evidence>
<dbReference type="EMBL" id="FO704550">
    <property type="protein sequence ID" value="CDG16751.1"/>
    <property type="molecule type" value="Genomic_DNA"/>
</dbReference>
<dbReference type="KEGG" id="xdo:XDD1_1048"/>
<dbReference type="InterPro" id="IPR009057">
    <property type="entry name" value="Homeodomain-like_sf"/>
</dbReference>
<organism evidence="5 6">
    <name type="scientific">Xenorhabdus doucetiae</name>
    <dbReference type="NCBI Taxonomy" id="351671"/>
    <lineage>
        <taxon>Bacteria</taxon>
        <taxon>Pseudomonadati</taxon>
        <taxon>Pseudomonadota</taxon>
        <taxon>Gammaproteobacteria</taxon>
        <taxon>Enterobacterales</taxon>
        <taxon>Morganellaceae</taxon>
        <taxon>Xenorhabdus</taxon>
    </lineage>
</organism>
<evidence type="ECO:0000313" key="6">
    <source>
        <dbReference type="Proteomes" id="UP000032721"/>
    </source>
</evidence>
<dbReference type="InterPro" id="IPR020449">
    <property type="entry name" value="Tscrpt_reg_AraC-type_HTH"/>
</dbReference>
<dbReference type="PROSITE" id="PS00041">
    <property type="entry name" value="HTH_ARAC_FAMILY_1"/>
    <property type="match status" value="1"/>
</dbReference>
<proteinExistence type="predicted"/>
<dbReference type="PANTHER" id="PTHR40055">
    <property type="entry name" value="TRANSCRIPTIONAL REGULATOR YGIV-RELATED"/>
    <property type="match status" value="1"/>
</dbReference>
<dbReference type="InterPro" id="IPR011256">
    <property type="entry name" value="Reg_factor_effector_dom_sf"/>
</dbReference>
<dbReference type="Pfam" id="PF06445">
    <property type="entry name" value="GyrI-like"/>
    <property type="match status" value="1"/>
</dbReference>
<dbReference type="SUPFAM" id="SSF55136">
    <property type="entry name" value="Probable bacterial effector-binding domain"/>
    <property type="match status" value="1"/>
</dbReference>
<sequence>MIMIKQRLNALLHYIDENIDIHMDGESLSSIVACSKYHFHRLFSATYGIGVAAYIRQIRLKRAIYDLAYNNSSVMDIALACGYESSEAFSRAFKSSVGQSPIEFRKKPDWSIWYSHYQIINDIRTKVMNEKLSPVEVKVVNFPETSVAIMEHKGSPSTIGNTIREFKEWRINHKLSPKRNRTFNLVYADPVNIDPEEYQFDLCVEVSPTLDVKNSKIRLKTIPSGKCAYIRYTGSDDRITKIVNDLYTKWLPEHNQEIRDFPLFFERVKLFPTVTEAEAVTDIYLPLV</sequence>
<keyword evidence="1" id="KW-0805">Transcription regulation</keyword>
<dbReference type="HOGENOM" id="CLU_000445_81_1_6"/>
<dbReference type="InterPro" id="IPR018062">
    <property type="entry name" value="HTH_AraC-typ_CS"/>
</dbReference>
<reference evidence="5 6" key="1">
    <citation type="submission" date="2013-07" db="EMBL/GenBank/DDBJ databases">
        <authorList>
            <person name="Genoscope - CEA"/>
        </authorList>
    </citation>
    <scope>NUCLEOTIDE SEQUENCE [LARGE SCALE GENOMIC DNA]</scope>
    <source>
        <strain evidence="6">FRM16 / DSM 17909</strain>
    </source>
</reference>
<dbReference type="SMART" id="SM00871">
    <property type="entry name" value="AraC_E_bind"/>
    <property type="match status" value="1"/>
</dbReference>
<dbReference type="PANTHER" id="PTHR40055:SF1">
    <property type="entry name" value="TRANSCRIPTIONAL REGULATOR YGIV-RELATED"/>
    <property type="match status" value="1"/>
</dbReference>
<evidence type="ECO:0000256" key="1">
    <source>
        <dbReference type="ARBA" id="ARBA00023015"/>
    </source>
</evidence>
<dbReference type="PROSITE" id="PS01124">
    <property type="entry name" value="HTH_ARAC_FAMILY_2"/>
    <property type="match status" value="1"/>
</dbReference>
<dbReference type="OrthoDB" id="282744at2"/>
<dbReference type="Gene3D" id="1.10.10.60">
    <property type="entry name" value="Homeodomain-like"/>
    <property type="match status" value="2"/>
</dbReference>
<evidence type="ECO:0000313" key="5">
    <source>
        <dbReference type="EMBL" id="CDG16751.1"/>
    </source>
</evidence>
<keyword evidence="3" id="KW-0804">Transcription</keyword>
<protein>
    <submittedName>
        <fullName evidence="5">Transcriptional regulator, AraC family protein</fullName>
    </submittedName>
</protein>
<gene>
    <name evidence="5" type="ORF">XDD1_1048</name>
</gene>
<dbReference type="SMART" id="SM00342">
    <property type="entry name" value="HTH_ARAC"/>
    <property type="match status" value="1"/>
</dbReference>
<dbReference type="AlphaFoldDB" id="A0A068QQ76"/>
<dbReference type="GO" id="GO:0043565">
    <property type="term" value="F:sequence-specific DNA binding"/>
    <property type="evidence" value="ECO:0007669"/>
    <property type="project" value="InterPro"/>
</dbReference>
<feature type="domain" description="HTH araC/xylS-type" evidence="4">
    <location>
        <begin position="9"/>
        <end position="107"/>
    </location>
</feature>
<dbReference type="InterPro" id="IPR029442">
    <property type="entry name" value="GyrI-like"/>
</dbReference>
<dbReference type="Proteomes" id="UP000032721">
    <property type="component" value="Chromosome"/>
</dbReference>
<dbReference type="PRINTS" id="PR00032">
    <property type="entry name" value="HTHARAC"/>
</dbReference>
<dbReference type="InterPro" id="IPR018060">
    <property type="entry name" value="HTH_AraC"/>
</dbReference>
<dbReference type="STRING" id="351671.XDD1_1048"/>
<name>A0A068QQ76_9GAMM</name>
<dbReference type="SUPFAM" id="SSF46689">
    <property type="entry name" value="Homeodomain-like"/>
    <property type="match status" value="2"/>
</dbReference>
<dbReference type="InterPro" id="IPR010499">
    <property type="entry name" value="AraC_E-bd"/>
</dbReference>
<keyword evidence="2" id="KW-0238">DNA-binding</keyword>
<evidence type="ECO:0000256" key="2">
    <source>
        <dbReference type="ARBA" id="ARBA00023125"/>
    </source>
</evidence>
<evidence type="ECO:0000259" key="4">
    <source>
        <dbReference type="PROSITE" id="PS01124"/>
    </source>
</evidence>
<dbReference type="GO" id="GO:0003700">
    <property type="term" value="F:DNA-binding transcription factor activity"/>
    <property type="evidence" value="ECO:0007669"/>
    <property type="project" value="InterPro"/>
</dbReference>
<dbReference type="Gene3D" id="3.20.80.10">
    <property type="entry name" value="Regulatory factor, effector binding domain"/>
    <property type="match status" value="1"/>
</dbReference>
<accession>A0A068QQ76</accession>